<dbReference type="AlphaFoldDB" id="A0A1E7ZCU0"/>
<gene>
    <name evidence="1" type="ORF">BFC18_09325</name>
</gene>
<sequence length="215" mass="24526">MSQNSKRAIPKHDEFQKVNEELEQLLTQLRQSCESVKEWAEDDLLNQLSEAIAGLPECDVDDAEAVKQLLFPQGKKICRGEVTAVLFEQLNSESMQMRRAAIQVVKLQPLLLIDYVSPMLYHDDVEVRKLAIELVLFCERDEACYWLHSIVLEDQSEQVVGRAIEALCETGNSLTLPLLNRVAARFHYSDYIQFAVAYTRQSLISKAWLLGIKGE</sequence>
<reference evidence="1 2" key="1">
    <citation type="submission" date="2016-08" db="EMBL/GenBank/DDBJ databases">
        <authorList>
            <person name="Seilhamer J.J."/>
        </authorList>
    </citation>
    <scope>NUCLEOTIDE SEQUENCE [LARGE SCALE GENOMIC DNA]</scope>
    <source>
        <strain evidence="1 2">KCTC 42603</strain>
    </source>
</reference>
<dbReference type="RefSeq" id="WP_070125034.1">
    <property type="nucleotide sequence ID" value="NZ_MDHN01000015.1"/>
</dbReference>
<accession>A0A1E7ZCU0</accession>
<keyword evidence="2" id="KW-1185">Reference proteome</keyword>
<evidence type="ECO:0000313" key="1">
    <source>
        <dbReference type="EMBL" id="OFC71343.1"/>
    </source>
</evidence>
<protein>
    <recommendedName>
        <fullName evidence="3">PBS lyase</fullName>
    </recommendedName>
</protein>
<evidence type="ECO:0000313" key="2">
    <source>
        <dbReference type="Proteomes" id="UP000175691"/>
    </source>
</evidence>
<dbReference type="EMBL" id="MDHN01000015">
    <property type="protein sequence ID" value="OFC71343.1"/>
    <property type="molecule type" value="Genomic_DNA"/>
</dbReference>
<organism evidence="1 2">
    <name type="scientific">Alteromonas confluentis</name>
    <dbReference type="NCBI Taxonomy" id="1656094"/>
    <lineage>
        <taxon>Bacteria</taxon>
        <taxon>Pseudomonadati</taxon>
        <taxon>Pseudomonadota</taxon>
        <taxon>Gammaproteobacteria</taxon>
        <taxon>Alteromonadales</taxon>
        <taxon>Alteromonadaceae</taxon>
        <taxon>Alteromonas/Salinimonas group</taxon>
        <taxon>Alteromonas</taxon>
    </lineage>
</organism>
<dbReference type="Gene3D" id="1.25.10.10">
    <property type="entry name" value="Leucine-rich Repeat Variant"/>
    <property type="match status" value="1"/>
</dbReference>
<evidence type="ECO:0008006" key="3">
    <source>
        <dbReference type="Google" id="ProtNLM"/>
    </source>
</evidence>
<name>A0A1E7ZCU0_9ALTE</name>
<dbReference type="STRING" id="1656094.BFC18_09325"/>
<dbReference type="Proteomes" id="UP000175691">
    <property type="component" value="Unassembled WGS sequence"/>
</dbReference>
<dbReference type="SUPFAM" id="SSF48371">
    <property type="entry name" value="ARM repeat"/>
    <property type="match status" value="1"/>
</dbReference>
<proteinExistence type="predicted"/>
<dbReference type="InterPro" id="IPR011989">
    <property type="entry name" value="ARM-like"/>
</dbReference>
<comment type="caution">
    <text evidence="1">The sequence shown here is derived from an EMBL/GenBank/DDBJ whole genome shotgun (WGS) entry which is preliminary data.</text>
</comment>
<dbReference type="InterPro" id="IPR016024">
    <property type="entry name" value="ARM-type_fold"/>
</dbReference>